<dbReference type="EMBL" id="CP032626">
    <property type="protein sequence ID" value="AYF92649.1"/>
    <property type="molecule type" value="Genomic_DNA"/>
</dbReference>
<name>A0A387ATH5_9LACO</name>
<dbReference type="SUPFAM" id="SSF102405">
    <property type="entry name" value="MCP/YpsA-like"/>
    <property type="match status" value="1"/>
</dbReference>
<comment type="similarity">
    <text evidence="1">Belongs to the UPF0398 family.</text>
</comment>
<dbReference type="KEGG" id="abom:D7I45_03730"/>
<dbReference type="NCBIfam" id="NF010181">
    <property type="entry name" value="PRK13660.1"/>
    <property type="match status" value="1"/>
</dbReference>
<protein>
    <recommendedName>
        <fullName evidence="1">UPF0398 protein D7I45_03730</fullName>
    </recommendedName>
</protein>
<evidence type="ECO:0000313" key="3">
    <source>
        <dbReference type="Proteomes" id="UP000272003"/>
    </source>
</evidence>
<accession>A0A387ATH5</accession>
<dbReference type="AlphaFoldDB" id="A0A387ATH5"/>
<dbReference type="Pfam" id="PF06908">
    <property type="entry name" value="YpsA"/>
    <property type="match status" value="1"/>
</dbReference>
<dbReference type="PIRSF" id="PIRSF021290">
    <property type="entry name" value="DUF1273"/>
    <property type="match status" value="1"/>
</dbReference>
<gene>
    <name evidence="2" type="ORF">D7I45_03730</name>
</gene>
<dbReference type="OrthoDB" id="2301957at2"/>
<dbReference type="Gene3D" id="3.40.50.450">
    <property type="match status" value="1"/>
</dbReference>
<keyword evidence="3" id="KW-1185">Reference proteome</keyword>
<dbReference type="PANTHER" id="PTHR38440:SF1">
    <property type="entry name" value="UPF0398 PROTEIN SPR0331"/>
    <property type="match status" value="1"/>
</dbReference>
<dbReference type="RefSeq" id="WP_120784415.1">
    <property type="nucleotide sequence ID" value="NZ_CP032626.1"/>
</dbReference>
<dbReference type="Proteomes" id="UP000272003">
    <property type="component" value="Chromosome"/>
</dbReference>
<reference evidence="2 3" key="1">
    <citation type="submission" date="2018-09" db="EMBL/GenBank/DDBJ databases">
        <title>Genome sequencing of strain BHWM-4.</title>
        <authorList>
            <person name="Heo J."/>
            <person name="Kim S.-J."/>
            <person name="Kwon S.-W."/>
        </authorList>
    </citation>
    <scope>NUCLEOTIDE SEQUENCE [LARGE SCALE GENOMIC DNA]</scope>
    <source>
        <strain evidence="2 3">BHWM-4</strain>
    </source>
</reference>
<evidence type="ECO:0000256" key="1">
    <source>
        <dbReference type="HAMAP-Rule" id="MF_01575"/>
    </source>
</evidence>
<evidence type="ECO:0000313" key="2">
    <source>
        <dbReference type="EMBL" id="AYF92649.1"/>
    </source>
</evidence>
<dbReference type="PANTHER" id="PTHR38440">
    <property type="entry name" value="UPF0398 PROTEIN YPSA"/>
    <property type="match status" value="1"/>
</dbReference>
<dbReference type="InterPro" id="IPR010697">
    <property type="entry name" value="YspA"/>
</dbReference>
<organism evidence="2 3">
    <name type="scientific">Apilactobacillus bombintestini</name>
    <dbReference type="NCBI Taxonomy" id="2419772"/>
    <lineage>
        <taxon>Bacteria</taxon>
        <taxon>Bacillati</taxon>
        <taxon>Bacillota</taxon>
        <taxon>Bacilli</taxon>
        <taxon>Lactobacillales</taxon>
        <taxon>Lactobacillaceae</taxon>
        <taxon>Apilactobacillus</taxon>
    </lineage>
</organism>
<proteinExistence type="inferred from homology"/>
<sequence length="188" mass="22144">MSRLWVTGYRSYELGIFKKDDPKEIVIKNVIKTNLEQSIIDGCDWIITGGQLGVEQWTIDVANSLKEDFPDEFQTSMMLPFKEFGNQWNEDNQLNLSKRKSSVDFTASVSNEPYKSPMQLRAYQEFMLTHTDKALLIYDADNPGKTKYDYERIKLYAENHDYEYRLIDFDELQEAANEYQNNLDNFQE</sequence>
<dbReference type="HAMAP" id="MF_01575">
    <property type="entry name" value="UPF0398"/>
    <property type="match status" value="1"/>
</dbReference>